<feature type="signal peptide" evidence="1">
    <location>
        <begin position="1"/>
        <end position="17"/>
    </location>
</feature>
<dbReference type="Gene3D" id="3.30.70.100">
    <property type="match status" value="1"/>
</dbReference>
<evidence type="ECO:0000256" key="1">
    <source>
        <dbReference type="SAM" id="SignalP"/>
    </source>
</evidence>
<proteinExistence type="predicted"/>
<dbReference type="SUPFAM" id="SSF54909">
    <property type="entry name" value="Dimeric alpha+beta barrel"/>
    <property type="match status" value="2"/>
</dbReference>
<dbReference type="AlphaFoldDB" id="A0A2J6RPF1"/>
<dbReference type="Pfam" id="PF03992">
    <property type="entry name" value="ABM"/>
    <property type="match status" value="1"/>
</dbReference>
<reference evidence="3 4" key="1">
    <citation type="submission" date="2016-04" db="EMBL/GenBank/DDBJ databases">
        <title>A degradative enzymes factory behind the ericoid mycorrhizal symbiosis.</title>
        <authorList>
            <consortium name="DOE Joint Genome Institute"/>
            <person name="Martino E."/>
            <person name="Morin E."/>
            <person name="Grelet G."/>
            <person name="Kuo A."/>
            <person name="Kohler A."/>
            <person name="Daghino S."/>
            <person name="Barry K."/>
            <person name="Choi C."/>
            <person name="Cichocki N."/>
            <person name="Clum A."/>
            <person name="Copeland A."/>
            <person name="Hainaut M."/>
            <person name="Haridas S."/>
            <person name="Labutti K."/>
            <person name="Lindquist E."/>
            <person name="Lipzen A."/>
            <person name="Khouja H.-R."/>
            <person name="Murat C."/>
            <person name="Ohm R."/>
            <person name="Olson A."/>
            <person name="Spatafora J."/>
            <person name="Veneault-Fourrey C."/>
            <person name="Henrissat B."/>
            <person name="Grigoriev I."/>
            <person name="Martin F."/>
            <person name="Perotto S."/>
        </authorList>
    </citation>
    <scope>NUCLEOTIDE SEQUENCE [LARGE SCALE GENOMIC DNA]</scope>
    <source>
        <strain evidence="3 4">F</strain>
    </source>
</reference>
<gene>
    <name evidence="3" type="ORF">L207DRAFT_582602</name>
</gene>
<dbReference type="InterPro" id="IPR011008">
    <property type="entry name" value="Dimeric_a/b-barrel"/>
</dbReference>
<protein>
    <recommendedName>
        <fullName evidence="2">ABM domain-containing protein</fullName>
    </recommendedName>
</protein>
<dbReference type="EMBL" id="KZ613945">
    <property type="protein sequence ID" value="PMD40396.1"/>
    <property type="molecule type" value="Genomic_DNA"/>
</dbReference>
<keyword evidence="4" id="KW-1185">Reference proteome</keyword>
<organism evidence="3 4">
    <name type="scientific">Hyaloscypha variabilis (strain UAMH 11265 / GT02V1 / F)</name>
    <name type="common">Meliniomyces variabilis</name>
    <dbReference type="NCBI Taxonomy" id="1149755"/>
    <lineage>
        <taxon>Eukaryota</taxon>
        <taxon>Fungi</taxon>
        <taxon>Dikarya</taxon>
        <taxon>Ascomycota</taxon>
        <taxon>Pezizomycotina</taxon>
        <taxon>Leotiomycetes</taxon>
        <taxon>Helotiales</taxon>
        <taxon>Hyaloscyphaceae</taxon>
        <taxon>Hyaloscypha</taxon>
        <taxon>Hyaloscypha variabilis</taxon>
    </lineage>
</organism>
<dbReference type="InterPro" id="IPR007138">
    <property type="entry name" value="ABM_dom"/>
</dbReference>
<feature type="domain" description="ABM" evidence="2">
    <location>
        <begin position="13"/>
        <end position="73"/>
    </location>
</feature>
<keyword evidence="1" id="KW-0732">Signal</keyword>
<sequence length="200" mass="22659">MNRFLLIVSILTVVIESRDKFLGLLTGTSQNAFANETGVLRYGVVTPRDEPNSTLLYTIEEYSNQDAFTSHMRPTIVTNLTYSANLEFFRPEVAKQQDPCIVLRETDYIGGNLSQYLPLIQAVVNTSKNETGMFLCSAYTDPTNSTRLFTLEVTISREYFLEFHSESQAYQHYEKSSRSIVNGTEIAFLKLQGGFLYKAT</sequence>
<dbReference type="Proteomes" id="UP000235786">
    <property type="component" value="Unassembled WGS sequence"/>
</dbReference>
<evidence type="ECO:0000313" key="4">
    <source>
        <dbReference type="Proteomes" id="UP000235786"/>
    </source>
</evidence>
<evidence type="ECO:0000313" key="3">
    <source>
        <dbReference type="EMBL" id="PMD40396.1"/>
    </source>
</evidence>
<dbReference type="OrthoDB" id="4520428at2759"/>
<accession>A0A2J6RPF1</accession>
<evidence type="ECO:0000259" key="2">
    <source>
        <dbReference type="Pfam" id="PF03992"/>
    </source>
</evidence>
<name>A0A2J6RPF1_HYAVF</name>
<feature type="chain" id="PRO_5014372567" description="ABM domain-containing protein" evidence="1">
    <location>
        <begin position="18"/>
        <end position="200"/>
    </location>
</feature>